<evidence type="ECO:0000313" key="3">
    <source>
        <dbReference type="WBParaSite" id="EN70_6337"/>
    </source>
</evidence>
<organism evidence="2 3">
    <name type="scientific">Loa loa</name>
    <name type="common">Eye worm</name>
    <name type="synonym">Filaria loa</name>
    <dbReference type="NCBI Taxonomy" id="7209"/>
    <lineage>
        <taxon>Eukaryota</taxon>
        <taxon>Metazoa</taxon>
        <taxon>Ecdysozoa</taxon>
        <taxon>Nematoda</taxon>
        <taxon>Chromadorea</taxon>
        <taxon>Rhabditida</taxon>
        <taxon>Spirurina</taxon>
        <taxon>Spiruromorpha</taxon>
        <taxon>Filarioidea</taxon>
        <taxon>Onchocercidae</taxon>
        <taxon>Loa</taxon>
    </lineage>
</organism>
<gene>
    <name evidence="1 3" type="ORF">LOAG_00007</name>
</gene>
<dbReference type="WBParaSite" id="EN70_6337">
    <property type="protein sequence ID" value="EN70_6337"/>
    <property type="gene ID" value="EN70_6337"/>
</dbReference>
<dbReference type="Proteomes" id="UP000095285">
    <property type="component" value="Unassembled WGS sequence"/>
</dbReference>
<dbReference type="KEGG" id="loa:LOAG_00007"/>
<dbReference type="GeneID" id="9937387"/>
<accession>A0A1S0UCX6</accession>
<keyword evidence="2" id="KW-1185">Reference proteome</keyword>
<protein>
    <submittedName>
        <fullName evidence="3">Transposase</fullName>
    </submittedName>
</protein>
<dbReference type="CTD" id="9937387"/>
<dbReference type="AlphaFoldDB" id="A0A1I7VUE9"/>
<evidence type="ECO:0000313" key="2">
    <source>
        <dbReference type="Proteomes" id="UP000095285"/>
    </source>
</evidence>
<name>A0A1I7VUE9_LOALO</name>
<dbReference type="RefSeq" id="XP_003135596.1">
    <property type="nucleotide sequence ID" value="XM_003135548.1"/>
</dbReference>
<evidence type="ECO:0000313" key="1">
    <source>
        <dbReference type="EMBL" id="EFO28463.1"/>
    </source>
</evidence>
<reference evidence="3" key="2">
    <citation type="submission" date="2016-11" db="UniProtKB">
        <authorList>
            <consortium name="WormBaseParasite"/>
        </authorList>
    </citation>
    <scope>IDENTIFICATION</scope>
</reference>
<accession>A0A1I7VUE9</accession>
<reference evidence="1 2" key="1">
    <citation type="submission" date="2012-04" db="EMBL/GenBank/DDBJ databases">
        <title>The Genome Sequence of Loa loa.</title>
        <authorList>
            <consortium name="The Broad Institute Genome Sequencing Platform"/>
            <consortium name="Broad Institute Genome Sequencing Center for Infectious Disease"/>
            <person name="Nutman T.B."/>
            <person name="Fink D.L."/>
            <person name="Russ C."/>
            <person name="Young S."/>
            <person name="Zeng Q."/>
            <person name="Gargeya S."/>
            <person name="Alvarado L."/>
            <person name="Berlin A."/>
            <person name="Chapman S.B."/>
            <person name="Chen Z."/>
            <person name="Freedman E."/>
            <person name="Gellesch M."/>
            <person name="Goldberg J."/>
            <person name="Griggs A."/>
            <person name="Gujja S."/>
            <person name="Heilman E.R."/>
            <person name="Heiman D."/>
            <person name="Howarth C."/>
            <person name="Mehta T."/>
            <person name="Neiman D."/>
            <person name="Pearson M."/>
            <person name="Roberts A."/>
            <person name="Saif S."/>
            <person name="Shea T."/>
            <person name="Shenoy N."/>
            <person name="Sisk P."/>
            <person name="Stolte C."/>
            <person name="Sykes S."/>
            <person name="White J."/>
            <person name="Yandava C."/>
            <person name="Haas B."/>
            <person name="Henn M.R."/>
            <person name="Nusbaum C."/>
            <person name="Birren B."/>
        </authorList>
    </citation>
    <scope>NUCLEOTIDE SEQUENCE [LARGE SCALE GENOMIC DNA]</scope>
</reference>
<proteinExistence type="predicted"/>
<dbReference type="EMBL" id="JH712069">
    <property type="protein sequence ID" value="EFO28463.1"/>
    <property type="molecule type" value="Genomic_DNA"/>
</dbReference>
<sequence>MPSIECPHKVQQPYGHLTVQRKGAKIWYQRWTGNRDEGDKEGESLERWRDKQKRRSGMTHIGVIALKALLLKGSKGRAYVILRREIALLVAVMMNEKEKKLPMK</sequence>